<dbReference type="Proteomes" id="UP000005239">
    <property type="component" value="Unassembled WGS sequence"/>
</dbReference>
<organism evidence="1 2">
    <name type="scientific">Pristionchus pacificus</name>
    <name type="common">Parasitic nematode worm</name>
    <dbReference type="NCBI Taxonomy" id="54126"/>
    <lineage>
        <taxon>Eukaryota</taxon>
        <taxon>Metazoa</taxon>
        <taxon>Ecdysozoa</taxon>
        <taxon>Nematoda</taxon>
        <taxon>Chromadorea</taxon>
        <taxon>Rhabditida</taxon>
        <taxon>Rhabditina</taxon>
        <taxon>Diplogasteromorpha</taxon>
        <taxon>Diplogasteroidea</taxon>
        <taxon>Neodiplogasteridae</taxon>
        <taxon>Pristionchus</taxon>
    </lineage>
</organism>
<protein>
    <submittedName>
        <fullName evidence="1">Uncharacterized protein</fullName>
    </submittedName>
</protein>
<keyword evidence="2" id="KW-1185">Reference proteome</keyword>
<accession>A0A2A6BZP8</accession>
<gene>
    <name evidence="1" type="primary">WBGene00284279</name>
</gene>
<reference evidence="2" key="1">
    <citation type="journal article" date="2008" name="Nat. Genet.">
        <title>The Pristionchus pacificus genome provides a unique perspective on nematode lifestyle and parasitism.</title>
        <authorList>
            <person name="Dieterich C."/>
            <person name="Clifton S.W."/>
            <person name="Schuster L.N."/>
            <person name="Chinwalla A."/>
            <person name="Delehaunty K."/>
            <person name="Dinkelacker I."/>
            <person name="Fulton L."/>
            <person name="Fulton R."/>
            <person name="Godfrey J."/>
            <person name="Minx P."/>
            <person name="Mitreva M."/>
            <person name="Roeseler W."/>
            <person name="Tian H."/>
            <person name="Witte H."/>
            <person name="Yang S.P."/>
            <person name="Wilson R.K."/>
            <person name="Sommer R.J."/>
        </authorList>
    </citation>
    <scope>NUCLEOTIDE SEQUENCE [LARGE SCALE GENOMIC DNA]</scope>
    <source>
        <strain evidence="2">PS312</strain>
    </source>
</reference>
<evidence type="ECO:0000313" key="1">
    <source>
        <dbReference type="EnsemblMetazoa" id="PPA45910.1"/>
    </source>
</evidence>
<proteinExistence type="predicted"/>
<name>A0A2A6BZP8_PRIPA</name>
<sequence length="76" mass="8819">MIEACKDDVVMQKKMIKLYRSSLPGKDVRDINSKYEGGMEDRNGDNAVILSRSLEKKSKIDRLDFWDRNIVVKTLN</sequence>
<evidence type="ECO:0000313" key="2">
    <source>
        <dbReference type="Proteomes" id="UP000005239"/>
    </source>
</evidence>
<dbReference type="EnsemblMetazoa" id="PPA45910.1">
    <property type="protein sequence ID" value="PPA45910.1"/>
    <property type="gene ID" value="WBGene00284279"/>
</dbReference>
<accession>A0A8R1V4M6</accession>
<dbReference type="AlphaFoldDB" id="A0A2A6BZP8"/>
<reference evidence="1" key="2">
    <citation type="submission" date="2022-06" db="UniProtKB">
        <authorList>
            <consortium name="EnsemblMetazoa"/>
        </authorList>
    </citation>
    <scope>IDENTIFICATION</scope>
    <source>
        <strain evidence="1">PS312</strain>
    </source>
</reference>